<sequence>MADTSNCLSLPFIQPSQAQKHVTHNEALRILDVLTQLAVLTDDQTVPPATPTEGDRHIVGDAPTGAWAGHGGQLTMFENGLWQYFTPKPGWRAYVTGRDALVVHDGSDWMDLDSDDLQDIAAFGIGMSSLPSAPFSAKLNGALWTALYAADGGDGNMISTVNKETSGGDAGFVFQQDFGTRALFGLFGSDNLRLATSANGTDFRDGLVVDAATGVVAQPNLPRFKGVTNFDNYTAPNVWTTIAINAAEFNDQGVLDAGSNQFVAPVAGSYLFGAALTFKENTSDQAQLGARLLLNGTDVLAGSLAEVTGPHVSERTNLQTQTMALLSAGDTVELQGRLRGVDGYFMAGRTSFWGFKVG</sequence>
<accession>A0A640VT75</accession>
<dbReference type="Gene3D" id="2.60.120.40">
    <property type="match status" value="1"/>
</dbReference>
<evidence type="ECO:0000313" key="2">
    <source>
        <dbReference type="EMBL" id="GFE50804.1"/>
    </source>
</evidence>
<organism evidence="2 3">
    <name type="scientific">Roseobacter cerasinus</name>
    <dbReference type="NCBI Taxonomy" id="2602289"/>
    <lineage>
        <taxon>Bacteria</taxon>
        <taxon>Pseudomonadati</taxon>
        <taxon>Pseudomonadota</taxon>
        <taxon>Alphaproteobacteria</taxon>
        <taxon>Rhodobacterales</taxon>
        <taxon>Roseobacteraceae</taxon>
        <taxon>Roseobacter</taxon>
    </lineage>
</organism>
<dbReference type="AlphaFoldDB" id="A0A640VT75"/>
<gene>
    <name evidence="2" type="ORF">So717_25570</name>
</gene>
<dbReference type="SUPFAM" id="SSF49842">
    <property type="entry name" value="TNF-like"/>
    <property type="match status" value="1"/>
</dbReference>
<comment type="caution">
    <text evidence="2">The sequence shown here is derived from an EMBL/GenBank/DDBJ whole genome shotgun (WGS) entry which is preliminary data.</text>
</comment>
<protein>
    <recommendedName>
        <fullName evidence="1">C1q domain-containing protein</fullName>
    </recommendedName>
</protein>
<dbReference type="EMBL" id="BLIV01000004">
    <property type="protein sequence ID" value="GFE50804.1"/>
    <property type="molecule type" value="Genomic_DNA"/>
</dbReference>
<reference evidence="2 3" key="1">
    <citation type="submission" date="2019-12" db="EMBL/GenBank/DDBJ databases">
        <title>Roseobacter cerasinus sp. nov., isolated from seawater around aquaculture.</title>
        <authorList>
            <person name="Muramatsu S."/>
            <person name="Takabe Y."/>
            <person name="Mori K."/>
            <person name="Takaichi S."/>
            <person name="Hanada S."/>
        </authorList>
    </citation>
    <scope>NUCLEOTIDE SEQUENCE [LARGE SCALE GENOMIC DNA]</scope>
    <source>
        <strain evidence="2 3">AI77</strain>
    </source>
</reference>
<keyword evidence="3" id="KW-1185">Reference proteome</keyword>
<dbReference type="Proteomes" id="UP000436522">
    <property type="component" value="Unassembled WGS sequence"/>
</dbReference>
<dbReference type="RefSeq" id="WP_159977890.1">
    <property type="nucleotide sequence ID" value="NZ_BLIV01000004.1"/>
</dbReference>
<dbReference type="OrthoDB" id="564699at2"/>
<evidence type="ECO:0000259" key="1">
    <source>
        <dbReference type="PROSITE" id="PS50871"/>
    </source>
</evidence>
<evidence type="ECO:0000313" key="3">
    <source>
        <dbReference type="Proteomes" id="UP000436522"/>
    </source>
</evidence>
<dbReference type="PROSITE" id="PS50871">
    <property type="entry name" value="C1Q"/>
    <property type="match status" value="1"/>
</dbReference>
<dbReference type="InterPro" id="IPR008983">
    <property type="entry name" value="Tumour_necrosis_fac-like_dom"/>
</dbReference>
<feature type="domain" description="C1q" evidence="1">
    <location>
        <begin position="218"/>
        <end position="358"/>
    </location>
</feature>
<proteinExistence type="predicted"/>
<dbReference type="InterPro" id="IPR021251">
    <property type="entry name" value="DUF2793"/>
</dbReference>
<name>A0A640VT75_9RHOB</name>
<dbReference type="InterPro" id="IPR001073">
    <property type="entry name" value="C1q_dom"/>
</dbReference>
<dbReference type="Pfam" id="PF10983">
    <property type="entry name" value="DUF2793"/>
    <property type="match status" value="1"/>
</dbReference>